<gene>
    <name evidence="3" type="ORF">F503_02644</name>
</gene>
<evidence type="ECO:0000313" key="3">
    <source>
        <dbReference type="EMBL" id="EPE06516.1"/>
    </source>
</evidence>
<comment type="similarity">
    <text evidence="1">Belongs to the esterase D family.</text>
</comment>
<reference evidence="3 4" key="1">
    <citation type="journal article" date="2013" name="BMC Genomics">
        <title>The genome and transcriptome of the pine saprophyte Ophiostoma piceae, and a comparison with the bark beetle-associated pine pathogen Grosmannia clavigera.</title>
        <authorList>
            <person name="Haridas S."/>
            <person name="Wang Y."/>
            <person name="Lim L."/>
            <person name="Massoumi Alamouti S."/>
            <person name="Jackman S."/>
            <person name="Docking R."/>
            <person name="Robertson G."/>
            <person name="Birol I."/>
            <person name="Bohlmann J."/>
            <person name="Breuil C."/>
        </authorList>
    </citation>
    <scope>NUCLEOTIDE SEQUENCE [LARGE SCALE GENOMIC DNA]</scope>
    <source>
        <strain evidence="3 4">UAMH 11346</strain>
    </source>
</reference>
<dbReference type="InterPro" id="IPR052558">
    <property type="entry name" value="Siderophore_Hydrolase_D"/>
</dbReference>
<dbReference type="Proteomes" id="UP000016923">
    <property type="component" value="Unassembled WGS sequence"/>
</dbReference>
<evidence type="ECO:0000313" key="4">
    <source>
        <dbReference type="Proteomes" id="UP000016923"/>
    </source>
</evidence>
<dbReference type="AlphaFoldDB" id="S3C3Z0"/>
<protein>
    <submittedName>
        <fullName evidence="3">Siderophore esterase</fullName>
    </submittedName>
</protein>
<dbReference type="VEuPathDB" id="FungiDB:F503_02644"/>
<accession>S3C3Z0</accession>
<evidence type="ECO:0000256" key="1">
    <source>
        <dbReference type="ARBA" id="ARBA00005622"/>
    </source>
</evidence>
<name>S3C3Z0_OPHP1</name>
<sequence length="312" mass="34267">MTATLPPPVSLTNSAQHLLDTEHGTLQIMISWPLGWKPDGSTTEDISDVPVIFVLDGNAYFATATDITRRHQQIAKKKAIVVGIGYPDAETDGVYNLARRGWDLTPPSSKGLPQWPIKDDDGHPRYWKLGGAAFFQATLKSKVLPALPTIVPAIPFDKLTKVLFGHSFGGLFALFSLFTDPGVFDVYIAGSPSIWFNEGGLAEHEAGFTRATTADAAKKPRLYINSGTGEGDDVRRKPGESDAEFEKRKQFQGVYRMNGNARELAARLAVTDKLSEVWLQEFALEDHGSAAVVGLQRGINKLLGEWWVEEKE</sequence>
<dbReference type="InterPro" id="IPR000801">
    <property type="entry name" value="Esterase-like"/>
</dbReference>
<dbReference type="OrthoDB" id="446683at2759"/>
<dbReference type="PANTHER" id="PTHR40841">
    <property type="entry name" value="SIDEROPHORE TRIACETYLFUSARININE C ESTERASE"/>
    <property type="match status" value="1"/>
</dbReference>
<organism evidence="3 4">
    <name type="scientific">Ophiostoma piceae (strain UAMH 11346)</name>
    <name type="common">Sap stain fungus</name>
    <dbReference type="NCBI Taxonomy" id="1262450"/>
    <lineage>
        <taxon>Eukaryota</taxon>
        <taxon>Fungi</taxon>
        <taxon>Dikarya</taxon>
        <taxon>Ascomycota</taxon>
        <taxon>Pezizomycotina</taxon>
        <taxon>Sordariomycetes</taxon>
        <taxon>Sordariomycetidae</taxon>
        <taxon>Ophiostomatales</taxon>
        <taxon>Ophiostomataceae</taxon>
        <taxon>Ophiostoma</taxon>
    </lineage>
</organism>
<dbReference type="Pfam" id="PF00756">
    <property type="entry name" value="Esterase"/>
    <property type="match status" value="1"/>
</dbReference>
<dbReference type="OMA" id="RRMTDNC"/>
<proteinExistence type="inferred from homology"/>
<dbReference type="InterPro" id="IPR029058">
    <property type="entry name" value="AB_hydrolase_fold"/>
</dbReference>
<dbReference type="PANTHER" id="PTHR40841:SF2">
    <property type="entry name" value="SIDEROPHORE-DEGRADING ESTERASE (EUROFUNG)"/>
    <property type="match status" value="1"/>
</dbReference>
<dbReference type="HOGENOM" id="CLU_039834_3_0_1"/>
<evidence type="ECO:0000256" key="2">
    <source>
        <dbReference type="ARBA" id="ARBA00022801"/>
    </source>
</evidence>
<keyword evidence="2" id="KW-0378">Hydrolase</keyword>
<keyword evidence="4" id="KW-1185">Reference proteome</keyword>
<dbReference type="GO" id="GO:0016788">
    <property type="term" value="F:hydrolase activity, acting on ester bonds"/>
    <property type="evidence" value="ECO:0007669"/>
    <property type="project" value="TreeGrafter"/>
</dbReference>
<dbReference type="EMBL" id="KE148153">
    <property type="protein sequence ID" value="EPE06516.1"/>
    <property type="molecule type" value="Genomic_DNA"/>
</dbReference>
<dbReference type="SUPFAM" id="SSF53474">
    <property type="entry name" value="alpha/beta-Hydrolases"/>
    <property type="match status" value="1"/>
</dbReference>
<dbReference type="eggNOG" id="ENOG502S92V">
    <property type="taxonomic scope" value="Eukaryota"/>
</dbReference>
<dbReference type="Gene3D" id="3.40.50.1820">
    <property type="entry name" value="alpha/beta hydrolase"/>
    <property type="match status" value="1"/>
</dbReference>